<evidence type="ECO:0000259" key="9">
    <source>
        <dbReference type="SMART" id="SM00859"/>
    </source>
</evidence>
<comment type="function">
    <text evidence="7">Catalyzes the NADPH-dependent reduction of N-acetyl-5-glutamyl phosphate to yield N-acetyl-L-glutamate 5-semialdehyde.</text>
</comment>
<dbReference type="PANTHER" id="PTHR32338">
    <property type="entry name" value="N-ACETYL-GAMMA-GLUTAMYL-PHOSPHATE REDUCTASE, CHLOROPLASTIC-RELATED-RELATED"/>
    <property type="match status" value="1"/>
</dbReference>
<dbReference type="Gene3D" id="3.30.360.10">
    <property type="entry name" value="Dihydrodipicolinate Reductase, domain 2"/>
    <property type="match status" value="1"/>
</dbReference>
<comment type="similarity">
    <text evidence="7">Belongs to the NAGSA dehydrogenase family. Type 1 subfamily.</text>
</comment>
<reference evidence="10 11" key="1">
    <citation type="submission" date="2019-03" db="EMBL/GenBank/DDBJ databases">
        <title>Genomic Encyclopedia of Type Strains, Phase IV (KMG-IV): sequencing the most valuable type-strain genomes for metagenomic binning, comparative biology and taxonomic classification.</title>
        <authorList>
            <person name="Goeker M."/>
        </authorList>
    </citation>
    <scope>NUCLEOTIDE SEQUENCE [LARGE SCALE GENOMIC DNA]</scope>
    <source>
        <strain evidence="10 11">DSM 29487</strain>
    </source>
</reference>
<dbReference type="GO" id="GO:0003942">
    <property type="term" value="F:N-acetyl-gamma-glutamyl-phosphate reductase activity"/>
    <property type="evidence" value="ECO:0007669"/>
    <property type="project" value="UniProtKB-UniRule"/>
</dbReference>
<dbReference type="RefSeq" id="WP_132226330.1">
    <property type="nucleotide sequence ID" value="NZ_JANKBF010000004.1"/>
</dbReference>
<dbReference type="InterPro" id="IPR058924">
    <property type="entry name" value="AGPR_dimerisation_dom"/>
</dbReference>
<dbReference type="EMBL" id="SMCQ01000006">
    <property type="protein sequence ID" value="TCW00758.1"/>
    <property type="molecule type" value="Genomic_DNA"/>
</dbReference>
<dbReference type="SUPFAM" id="SSF55347">
    <property type="entry name" value="Glyceraldehyde-3-phosphate dehydrogenase-like, C-terminal domain"/>
    <property type="match status" value="1"/>
</dbReference>
<dbReference type="UniPathway" id="UPA00068">
    <property type="reaction ID" value="UER00108"/>
</dbReference>
<dbReference type="InterPro" id="IPR000706">
    <property type="entry name" value="AGPR_type-1"/>
</dbReference>
<name>A0A4R3Z8T8_9FIRM</name>
<dbReference type="PROSITE" id="PS01224">
    <property type="entry name" value="ARGC"/>
    <property type="match status" value="1"/>
</dbReference>
<evidence type="ECO:0000256" key="4">
    <source>
        <dbReference type="ARBA" id="ARBA00022857"/>
    </source>
</evidence>
<dbReference type="InterPro" id="IPR036291">
    <property type="entry name" value="NAD(P)-bd_dom_sf"/>
</dbReference>
<keyword evidence="7" id="KW-0963">Cytoplasm</keyword>
<sequence>MIKVGIIGVSGYAGAELLRLLLNHDEVKVVSIEARSYQGQPISDLYPSFYQVCDMICESDEDVLQKAELIFASLPHGLSEKYAKYCDENNKKFIDLGADFRLDSEQDYQEWYKLDYHEKALHDKQVYGLSEVNREKIKTATLIGNPGCYPTSITLGLYPLLKEKLNLNKHIIIDSKSGTTGAGKSLSEDTHFPKCNESFHPYKLGTHRHTPEIEQELSKMANDDIQVTFTPHLLPVNRGIVSTIYVDLKPEVSLDDVYQIYQNYYSQEYFVRVLPKGKIADLKFVKYSNFCDISLHLDERYHRLIIVSTIDNMVKGAAGQAIQNMNIMYGLEETKGLKMVPPSF</sequence>
<comment type="pathway">
    <text evidence="1 7">Amino-acid biosynthesis; L-arginine biosynthesis; N(2)-acetyl-L-ornithine from L-glutamate: step 3/4.</text>
</comment>
<dbReference type="GO" id="GO:0005737">
    <property type="term" value="C:cytoplasm"/>
    <property type="evidence" value="ECO:0007669"/>
    <property type="project" value="UniProtKB-SubCell"/>
</dbReference>
<dbReference type="GO" id="GO:0051287">
    <property type="term" value="F:NAD binding"/>
    <property type="evidence" value="ECO:0007669"/>
    <property type="project" value="InterPro"/>
</dbReference>
<keyword evidence="3 7" id="KW-0028">Amino-acid biosynthesis</keyword>
<dbReference type="AlphaFoldDB" id="A0A4R3Z8T8"/>
<evidence type="ECO:0000313" key="11">
    <source>
        <dbReference type="Proteomes" id="UP000295515"/>
    </source>
</evidence>
<proteinExistence type="inferred from homology"/>
<comment type="caution">
    <text evidence="10">The sequence shown here is derived from an EMBL/GenBank/DDBJ whole genome shotgun (WGS) entry which is preliminary data.</text>
</comment>
<dbReference type="PANTHER" id="PTHR32338:SF10">
    <property type="entry name" value="N-ACETYL-GAMMA-GLUTAMYL-PHOSPHATE REDUCTASE, CHLOROPLASTIC-RELATED"/>
    <property type="match status" value="1"/>
</dbReference>
<dbReference type="Pfam" id="PF22698">
    <property type="entry name" value="Semialdhyde_dhC_1"/>
    <property type="match status" value="1"/>
</dbReference>
<dbReference type="Gene3D" id="3.40.50.720">
    <property type="entry name" value="NAD(P)-binding Rossmann-like Domain"/>
    <property type="match status" value="1"/>
</dbReference>
<organism evidence="10 11">
    <name type="scientific">Longibaculum muris</name>
    <dbReference type="NCBI Taxonomy" id="1796628"/>
    <lineage>
        <taxon>Bacteria</taxon>
        <taxon>Bacillati</taxon>
        <taxon>Bacillota</taxon>
        <taxon>Erysipelotrichia</taxon>
        <taxon>Erysipelotrichales</taxon>
        <taxon>Coprobacillaceae</taxon>
        <taxon>Longibaculum</taxon>
    </lineage>
</organism>
<keyword evidence="2 7" id="KW-0055">Arginine biosynthesis</keyword>
<evidence type="ECO:0000313" key="10">
    <source>
        <dbReference type="EMBL" id="TCW00758.1"/>
    </source>
</evidence>
<feature type="domain" description="Semialdehyde dehydrogenase NAD-binding" evidence="9">
    <location>
        <begin position="3"/>
        <end position="140"/>
    </location>
</feature>
<dbReference type="CDD" id="cd17895">
    <property type="entry name" value="AGPR_1_N"/>
    <property type="match status" value="1"/>
</dbReference>
<dbReference type="CDD" id="cd23934">
    <property type="entry name" value="AGPR_1_C"/>
    <property type="match status" value="1"/>
</dbReference>
<dbReference type="SMART" id="SM00859">
    <property type="entry name" value="Semialdhyde_dh"/>
    <property type="match status" value="1"/>
</dbReference>
<dbReference type="NCBIfam" id="TIGR01850">
    <property type="entry name" value="argC"/>
    <property type="match status" value="1"/>
</dbReference>
<evidence type="ECO:0000256" key="1">
    <source>
        <dbReference type="ARBA" id="ARBA00004862"/>
    </source>
</evidence>
<dbReference type="GO" id="GO:0070401">
    <property type="term" value="F:NADP+ binding"/>
    <property type="evidence" value="ECO:0007669"/>
    <property type="project" value="InterPro"/>
</dbReference>
<dbReference type="Pfam" id="PF01118">
    <property type="entry name" value="Semialdhyde_dh"/>
    <property type="match status" value="1"/>
</dbReference>
<evidence type="ECO:0000256" key="7">
    <source>
        <dbReference type="HAMAP-Rule" id="MF_00150"/>
    </source>
</evidence>
<dbReference type="EC" id="1.2.1.38" evidence="7"/>
<dbReference type="GO" id="GO:0006526">
    <property type="term" value="P:L-arginine biosynthetic process"/>
    <property type="evidence" value="ECO:0007669"/>
    <property type="project" value="UniProtKB-UniRule"/>
</dbReference>
<dbReference type="SUPFAM" id="SSF51735">
    <property type="entry name" value="NAD(P)-binding Rossmann-fold domains"/>
    <property type="match status" value="1"/>
</dbReference>
<accession>A0A4R3Z8T8</accession>
<dbReference type="InterPro" id="IPR000534">
    <property type="entry name" value="Semialdehyde_DH_NAD-bd"/>
</dbReference>
<dbReference type="HAMAP" id="MF_00150">
    <property type="entry name" value="ArgC_type1"/>
    <property type="match status" value="1"/>
</dbReference>
<keyword evidence="4 7" id="KW-0521">NADP</keyword>
<dbReference type="InterPro" id="IPR050085">
    <property type="entry name" value="AGPR"/>
</dbReference>
<evidence type="ECO:0000256" key="2">
    <source>
        <dbReference type="ARBA" id="ARBA00022571"/>
    </source>
</evidence>
<dbReference type="GeneID" id="98915058"/>
<evidence type="ECO:0000256" key="6">
    <source>
        <dbReference type="ARBA" id="ARBA00050557"/>
    </source>
</evidence>
<feature type="active site" evidence="7 8">
    <location>
        <position position="148"/>
    </location>
</feature>
<comment type="subcellular location">
    <subcellularLocation>
        <location evidence="7">Cytoplasm</location>
    </subcellularLocation>
</comment>
<comment type="catalytic activity">
    <reaction evidence="6 7">
        <text>N-acetyl-L-glutamate 5-semialdehyde + phosphate + NADP(+) = N-acetyl-L-glutamyl 5-phosphate + NADPH + H(+)</text>
        <dbReference type="Rhea" id="RHEA:21588"/>
        <dbReference type="ChEBI" id="CHEBI:15378"/>
        <dbReference type="ChEBI" id="CHEBI:29123"/>
        <dbReference type="ChEBI" id="CHEBI:43474"/>
        <dbReference type="ChEBI" id="CHEBI:57783"/>
        <dbReference type="ChEBI" id="CHEBI:57936"/>
        <dbReference type="ChEBI" id="CHEBI:58349"/>
        <dbReference type="EC" id="1.2.1.38"/>
    </reaction>
</comment>
<keyword evidence="11" id="KW-1185">Reference proteome</keyword>
<evidence type="ECO:0000256" key="8">
    <source>
        <dbReference type="PROSITE-ProRule" id="PRU10010"/>
    </source>
</evidence>
<dbReference type="Proteomes" id="UP000295515">
    <property type="component" value="Unassembled WGS sequence"/>
</dbReference>
<gene>
    <name evidence="7" type="primary">argC</name>
    <name evidence="10" type="ORF">EDD60_10698</name>
</gene>
<dbReference type="InterPro" id="IPR023013">
    <property type="entry name" value="AGPR_AS"/>
</dbReference>
<keyword evidence="5 7" id="KW-0560">Oxidoreductase</keyword>
<protein>
    <recommendedName>
        <fullName evidence="7">N-acetyl-gamma-glutamyl-phosphate reductase</fullName>
        <shortName evidence="7">AGPR</shortName>
        <ecNumber evidence="7">1.2.1.38</ecNumber>
    </recommendedName>
    <alternativeName>
        <fullName evidence="7">N-acetyl-glutamate semialdehyde dehydrogenase</fullName>
        <shortName evidence="7">NAGSA dehydrogenase</shortName>
    </alternativeName>
</protein>
<dbReference type="FunFam" id="3.30.360.10:FF:000014">
    <property type="entry name" value="N-acetyl-gamma-glutamyl-phosphate reductase"/>
    <property type="match status" value="1"/>
</dbReference>
<evidence type="ECO:0000256" key="5">
    <source>
        <dbReference type="ARBA" id="ARBA00023002"/>
    </source>
</evidence>
<evidence type="ECO:0000256" key="3">
    <source>
        <dbReference type="ARBA" id="ARBA00022605"/>
    </source>
</evidence>